<feature type="region of interest" description="Disordered" evidence="10">
    <location>
        <begin position="1"/>
        <end position="58"/>
    </location>
</feature>
<keyword evidence="9" id="KW-0175">Coiled coil</keyword>
<feature type="compositionally biased region" description="Pro residues" evidence="10">
    <location>
        <begin position="396"/>
        <end position="406"/>
    </location>
</feature>
<evidence type="ECO:0000256" key="1">
    <source>
        <dbReference type="ARBA" id="ARBA00001988"/>
    </source>
</evidence>
<dbReference type="GO" id="GO:0003009">
    <property type="term" value="P:skeletal muscle contraction"/>
    <property type="evidence" value="ECO:0007669"/>
    <property type="project" value="TreeGrafter"/>
</dbReference>
<dbReference type="SUPFAM" id="SSF90250">
    <property type="entry name" value="Troponin coil-coiled subunits"/>
    <property type="match status" value="1"/>
</dbReference>
<comment type="subunit">
    <text evidence="6">Binds to actin and tropomyosin.</text>
</comment>
<feature type="compositionally biased region" description="Pro residues" evidence="10">
    <location>
        <begin position="427"/>
        <end position="437"/>
    </location>
</feature>
<keyword evidence="4" id="KW-0514">Muscle protein</keyword>
<name>A0A8I3WN95_CALJA</name>
<sequence length="597" mass="63739">MHHTAPCPRARSGPGEAGPPHHGLGSPQAPLVPGQEPPTWPGSVERGRGGPGPEVLTLSPVPAMQKRNRAITARRQHLKSVMLQIAATELEKEESRREAEKQNYLAEHCPPLHIPGSMSEVQELCKQLHAKIDTAEEEKYDMEVRVQKSSKELEDMNQKLFDLRGKFKRPPLRRVRMSADAMLKALLGSKHKVCMDLRANLKQVKKEDTEKVRATGSTTHAHPAGGAPPMPTLSLGSTTHAHPLPGEHHLHPPSPWGAPPMPTLSLGSTTYTHPLPGEHHPCPPSPWGAPPTPTLSLGSTTHAHPLPGEHHPHPPSPWGAPPMPTLLGEHHPHPPSPWGAPPTPTLSLGSTTHAHPLPGEHHPCPPSPWGAPPTPTLSLESTTHAHPLPGEHHPRPPSPWGAPPTPTLSLGSTTHAHPLPGEHHLHPPSPWRAPPTPTLSLGSTTHAHPLPGEHLPHPPCPWGAPPTPALSLGSTSHTHPAMGPKSTLPCRVPCTTAPPGHSTAQCRGEPEAEGGVDQGAPELSPAPTPRSGTCETWVTGGRTSRRSRAWRVGRRCSSRSPRLLVSPRLPGAQLPAEHTGGTHPEPAVEGWPCVHCQ</sequence>
<evidence type="ECO:0000256" key="6">
    <source>
        <dbReference type="ARBA" id="ARBA00038767"/>
    </source>
</evidence>
<dbReference type="InterPro" id="IPR001978">
    <property type="entry name" value="Troponin"/>
</dbReference>
<reference evidence="11" key="2">
    <citation type="submission" date="2025-08" db="UniProtKB">
        <authorList>
            <consortium name="Ensembl"/>
        </authorList>
    </citation>
    <scope>IDENTIFICATION</scope>
</reference>
<keyword evidence="3" id="KW-0007">Acetylation</keyword>
<evidence type="ECO:0000256" key="2">
    <source>
        <dbReference type="ARBA" id="ARBA00009930"/>
    </source>
</evidence>
<feature type="compositionally biased region" description="Pro residues" evidence="10">
    <location>
        <begin position="252"/>
        <end position="262"/>
    </location>
</feature>
<dbReference type="InterPro" id="IPR038077">
    <property type="entry name" value="Troponin_sf"/>
</dbReference>
<comment type="similarity">
    <text evidence="2">Belongs to the troponin I family.</text>
</comment>
<feature type="compositionally biased region" description="Pro residues" evidence="10">
    <location>
        <begin position="334"/>
        <end position="344"/>
    </location>
</feature>
<protein>
    <recommendedName>
        <fullName evidence="7">Troponin I, fast skeletal muscle</fullName>
    </recommendedName>
    <alternativeName>
        <fullName evidence="8">Troponin I, fast-twitch isoform</fullName>
    </alternativeName>
</protein>
<feature type="compositionally biased region" description="Low complexity" evidence="10">
    <location>
        <begin position="407"/>
        <end position="419"/>
    </location>
</feature>
<dbReference type="InterPro" id="IPR050875">
    <property type="entry name" value="Troponin_I"/>
</dbReference>
<dbReference type="Proteomes" id="UP000008225">
    <property type="component" value="Chromosome 11"/>
</dbReference>
<evidence type="ECO:0000256" key="5">
    <source>
        <dbReference type="ARBA" id="ARBA00023203"/>
    </source>
</evidence>
<proteinExistence type="inferred from homology"/>
<evidence type="ECO:0000256" key="9">
    <source>
        <dbReference type="SAM" id="Coils"/>
    </source>
</evidence>
<evidence type="ECO:0000256" key="7">
    <source>
        <dbReference type="ARBA" id="ARBA00039349"/>
    </source>
</evidence>
<organism evidence="11 12">
    <name type="scientific">Callithrix jacchus</name>
    <name type="common">White-tufted-ear marmoset</name>
    <name type="synonym">Simia Jacchus</name>
    <dbReference type="NCBI Taxonomy" id="9483"/>
    <lineage>
        <taxon>Eukaryota</taxon>
        <taxon>Metazoa</taxon>
        <taxon>Chordata</taxon>
        <taxon>Craniata</taxon>
        <taxon>Vertebrata</taxon>
        <taxon>Euteleostomi</taxon>
        <taxon>Mammalia</taxon>
        <taxon>Eutheria</taxon>
        <taxon>Euarchontoglires</taxon>
        <taxon>Primates</taxon>
        <taxon>Haplorrhini</taxon>
        <taxon>Platyrrhini</taxon>
        <taxon>Cebidae</taxon>
        <taxon>Callitrichinae</taxon>
        <taxon>Callithrix</taxon>
        <taxon>Callithrix</taxon>
    </lineage>
</organism>
<feature type="compositionally biased region" description="Low complexity" evidence="10">
    <location>
        <begin position="438"/>
        <end position="453"/>
    </location>
</feature>
<evidence type="ECO:0000256" key="8">
    <source>
        <dbReference type="ARBA" id="ARBA00042462"/>
    </source>
</evidence>
<reference evidence="11" key="3">
    <citation type="submission" date="2025-09" db="UniProtKB">
        <authorList>
            <consortium name="Ensembl"/>
        </authorList>
    </citation>
    <scope>IDENTIFICATION</scope>
</reference>
<dbReference type="Gene3D" id="1.20.5.350">
    <property type="match status" value="1"/>
</dbReference>
<feature type="region of interest" description="Disordered" evidence="10">
    <location>
        <begin position="205"/>
        <end position="546"/>
    </location>
</feature>
<evidence type="ECO:0000313" key="12">
    <source>
        <dbReference type="Proteomes" id="UP000008225"/>
    </source>
</evidence>
<evidence type="ECO:0000256" key="4">
    <source>
        <dbReference type="ARBA" id="ARBA00023179"/>
    </source>
</evidence>
<dbReference type="FunFam" id="1.20.5.350:FF:000002">
    <property type="entry name" value="troponin I, fast skeletal muscle"/>
    <property type="match status" value="1"/>
</dbReference>
<feature type="compositionally biased region" description="Pro residues" evidence="10">
    <location>
        <begin position="364"/>
        <end position="375"/>
    </location>
</feature>
<feature type="compositionally biased region" description="Pro residues" evidence="10">
    <location>
        <begin position="457"/>
        <end position="468"/>
    </location>
</feature>
<feature type="compositionally biased region" description="Pro residues" evidence="10">
    <location>
        <begin position="282"/>
        <end position="293"/>
    </location>
</feature>
<keyword evidence="12" id="KW-1185">Reference proteome</keyword>
<dbReference type="GO" id="GO:0003779">
    <property type="term" value="F:actin binding"/>
    <property type="evidence" value="ECO:0007669"/>
    <property type="project" value="UniProtKB-KW"/>
</dbReference>
<reference evidence="11 12" key="1">
    <citation type="submission" date="2009-03" db="EMBL/GenBank/DDBJ databases">
        <authorList>
            <person name="Warren W."/>
            <person name="Ye L."/>
            <person name="Minx P."/>
            <person name="Worley K."/>
            <person name="Gibbs R."/>
            <person name="Wilson R.K."/>
        </authorList>
    </citation>
    <scope>NUCLEOTIDE SEQUENCE [LARGE SCALE GENOMIC DNA]</scope>
</reference>
<accession>A0A8I3WN95</accession>
<evidence type="ECO:0000256" key="10">
    <source>
        <dbReference type="SAM" id="MobiDB-lite"/>
    </source>
</evidence>
<evidence type="ECO:0000256" key="3">
    <source>
        <dbReference type="ARBA" id="ARBA00022990"/>
    </source>
</evidence>
<dbReference type="GeneTree" id="ENSGT01030000234588"/>
<feature type="compositionally biased region" description="Pro residues" evidence="10">
    <location>
        <begin position="314"/>
        <end position="324"/>
    </location>
</feature>
<evidence type="ECO:0000313" key="11">
    <source>
        <dbReference type="Ensembl" id="ENSCJAP00000092874.1"/>
    </source>
</evidence>
<dbReference type="Ensembl" id="ENSCJAT00000148285.1">
    <property type="protein sequence ID" value="ENSCJAP00000092874.1"/>
    <property type="gene ID" value="ENSCJAG00000018413.4"/>
</dbReference>
<comment type="function">
    <text evidence="1">Troponin I is the inhibitory subunit of troponin, the thin filament regulatory complex which confers calcium-sensitivity to striated muscle actomyosin ATPase activity.</text>
</comment>
<dbReference type="PANTHER" id="PTHR13738:SF15">
    <property type="entry name" value="TROPONIN I, FAST SKELETAL MUSCLE"/>
    <property type="match status" value="1"/>
</dbReference>
<dbReference type="Gene3D" id="6.10.250.180">
    <property type="match status" value="1"/>
</dbReference>
<feature type="coiled-coil region" evidence="9">
    <location>
        <begin position="78"/>
        <end position="166"/>
    </location>
</feature>
<dbReference type="GO" id="GO:0060048">
    <property type="term" value="P:cardiac muscle contraction"/>
    <property type="evidence" value="ECO:0007669"/>
    <property type="project" value="TreeGrafter"/>
</dbReference>
<dbReference type="AlphaFoldDB" id="A0A8I3WN95"/>
<dbReference type="Pfam" id="PF00992">
    <property type="entry name" value="Troponin"/>
    <property type="match status" value="1"/>
</dbReference>
<dbReference type="GO" id="GO:0005861">
    <property type="term" value="C:troponin complex"/>
    <property type="evidence" value="ECO:0007669"/>
    <property type="project" value="InterPro"/>
</dbReference>
<keyword evidence="5" id="KW-0009">Actin-binding</keyword>
<feature type="compositionally biased region" description="Low complexity" evidence="10">
    <location>
        <begin position="294"/>
        <end position="306"/>
    </location>
</feature>
<dbReference type="PANTHER" id="PTHR13738">
    <property type="entry name" value="TROPONIN I"/>
    <property type="match status" value="1"/>
</dbReference>